<dbReference type="EMBL" id="GGEC01006922">
    <property type="protein sequence ID" value="MBW87405.1"/>
    <property type="molecule type" value="Transcribed_RNA"/>
</dbReference>
<keyword evidence="1" id="KW-0812">Transmembrane</keyword>
<organism evidence="3">
    <name type="scientific">Rhizophora mucronata</name>
    <name type="common">Asiatic mangrove</name>
    <dbReference type="NCBI Taxonomy" id="61149"/>
    <lineage>
        <taxon>Eukaryota</taxon>
        <taxon>Viridiplantae</taxon>
        <taxon>Streptophyta</taxon>
        <taxon>Embryophyta</taxon>
        <taxon>Tracheophyta</taxon>
        <taxon>Spermatophyta</taxon>
        <taxon>Magnoliopsida</taxon>
        <taxon>eudicotyledons</taxon>
        <taxon>Gunneridae</taxon>
        <taxon>Pentapetalae</taxon>
        <taxon>rosids</taxon>
        <taxon>fabids</taxon>
        <taxon>Malpighiales</taxon>
        <taxon>Rhizophoraceae</taxon>
        <taxon>Rhizophora</taxon>
    </lineage>
</organism>
<feature type="signal peptide" evidence="2">
    <location>
        <begin position="1"/>
        <end position="17"/>
    </location>
</feature>
<accession>A0A2P2J1Q4</accession>
<evidence type="ECO:0000256" key="2">
    <source>
        <dbReference type="SAM" id="SignalP"/>
    </source>
</evidence>
<feature type="transmembrane region" description="Helical" evidence="1">
    <location>
        <begin position="48"/>
        <end position="70"/>
    </location>
</feature>
<evidence type="ECO:0000256" key="1">
    <source>
        <dbReference type="SAM" id="Phobius"/>
    </source>
</evidence>
<evidence type="ECO:0000313" key="3">
    <source>
        <dbReference type="EMBL" id="MBW87405.1"/>
    </source>
</evidence>
<sequence length="74" mass="8540">MERFAIVFWFMLCSVLARFLVTSASVVLIGNNVLLSFDDVEANFGEPLSLSVFLSFFCFLFFQELFLAAWMPRK</sequence>
<name>A0A2P2J1Q4_RHIMU</name>
<dbReference type="AlphaFoldDB" id="A0A2P2J1Q4"/>
<keyword evidence="2" id="KW-0732">Signal</keyword>
<proteinExistence type="predicted"/>
<keyword evidence="1" id="KW-1133">Transmembrane helix</keyword>
<keyword evidence="1" id="KW-0472">Membrane</keyword>
<feature type="chain" id="PRO_5015108027" evidence="2">
    <location>
        <begin position="18"/>
        <end position="74"/>
    </location>
</feature>
<reference evidence="3" key="1">
    <citation type="submission" date="2018-02" db="EMBL/GenBank/DDBJ databases">
        <title>Rhizophora mucronata_Transcriptome.</title>
        <authorList>
            <person name="Meera S.P."/>
            <person name="Sreeshan A."/>
            <person name="Augustine A."/>
        </authorList>
    </citation>
    <scope>NUCLEOTIDE SEQUENCE</scope>
    <source>
        <tissue evidence="3">Leaf</tissue>
    </source>
</reference>
<protein>
    <submittedName>
        <fullName evidence="3">Uncharacterized protein</fullName>
    </submittedName>
</protein>